<dbReference type="Proteomes" id="UP001165064">
    <property type="component" value="Unassembled WGS sequence"/>
</dbReference>
<dbReference type="EMBL" id="BSXS01001928">
    <property type="protein sequence ID" value="GME77664.1"/>
    <property type="molecule type" value="Genomic_DNA"/>
</dbReference>
<name>A0ACB5SZG8_AMBMO</name>
<gene>
    <name evidence="1" type="ORF">Amon02_000311800</name>
</gene>
<accession>A0ACB5SZG8</accession>
<evidence type="ECO:0000313" key="1">
    <source>
        <dbReference type="EMBL" id="GME77664.1"/>
    </source>
</evidence>
<comment type="caution">
    <text evidence="1">The sequence shown here is derived from an EMBL/GenBank/DDBJ whole genome shotgun (WGS) entry which is preliminary data.</text>
</comment>
<proteinExistence type="predicted"/>
<keyword evidence="2" id="KW-1185">Reference proteome</keyword>
<evidence type="ECO:0000313" key="2">
    <source>
        <dbReference type="Proteomes" id="UP001165064"/>
    </source>
</evidence>
<organism evidence="1 2">
    <name type="scientific">Ambrosiozyma monospora</name>
    <name type="common">Yeast</name>
    <name type="synonym">Endomycopsis monosporus</name>
    <dbReference type="NCBI Taxonomy" id="43982"/>
    <lineage>
        <taxon>Eukaryota</taxon>
        <taxon>Fungi</taxon>
        <taxon>Dikarya</taxon>
        <taxon>Ascomycota</taxon>
        <taxon>Saccharomycotina</taxon>
        <taxon>Pichiomycetes</taxon>
        <taxon>Pichiales</taxon>
        <taxon>Pichiaceae</taxon>
        <taxon>Ambrosiozyma</taxon>
    </lineage>
</organism>
<reference evidence="1" key="1">
    <citation type="submission" date="2023-04" db="EMBL/GenBank/DDBJ databases">
        <title>Ambrosiozyma monospora NBRC 10751.</title>
        <authorList>
            <person name="Ichikawa N."/>
            <person name="Sato H."/>
            <person name="Tonouchi N."/>
        </authorList>
    </citation>
    <scope>NUCLEOTIDE SEQUENCE</scope>
    <source>
        <strain evidence="1">NBRC 10751</strain>
    </source>
</reference>
<sequence>MSSSKNTPIASDTPSPVNSQSDQGTIKPKRERSTRACLVCRQRKVKCDAVERHPDRCTNCVQFNIQECIIPVPRKRKSRKIKEVLDSLNNGNTKKQKLEFDDMEESSNESVPDFVSEDLQSQFPFLSEITLDPKVVLNPHVDTSLIQEYIGHTAATPLMKQMVMEYFGNRHAIFSSFRMDIIQFRYLRSLGCFNLPNEDLCKKYIDTYFEEQNPQYPILNRKLFAKEFADLRKPPSLLLLQTVLYAGARLCMKPEMSDKELENHSNLLQILRRRVMAIFEAKIETDMVQTIQSILLFANHSSLQQINDRSSSFLHLKLAISCAYCAGLHRNQDDSKELTLAQKRVHKRIWWVLFAKDLFFSLCYGRPWAIDVADYNVPPLTEYDLLDSLEQGDEQAELRDPKRNIEINFFLQKINLALIIRRVIDNQLSIKKYSLENTSLSPMLERCNKLMAEWSEGLPSNLTFKPNNNIKDNNYYSAVLGLEYYSILLLTHRNNIIRTSTVGTIGANQRNQIEQNRPSWSITLKSAHILTLLGKYMLESGTLTKYTSFIGYAMTLTCVMMVYHFRQIQPNERYGLFQPVLCLQ</sequence>
<protein>
    <submittedName>
        <fullName evidence="1">Unnamed protein product</fullName>
    </submittedName>
</protein>